<dbReference type="OrthoDB" id="9808272at2"/>
<evidence type="ECO:0000259" key="4">
    <source>
        <dbReference type="PROSITE" id="PS00662"/>
    </source>
</evidence>
<gene>
    <name evidence="5" type="ORF">LF65_04728</name>
</gene>
<comment type="similarity">
    <text evidence="1">Belongs to the GSP E family.</text>
</comment>
<dbReference type="Proteomes" id="UP000031866">
    <property type="component" value="Chromosome"/>
</dbReference>
<dbReference type="FunFam" id="3.40.50.300:FF:000398">
    <property type="entry name" value="Type IV pilus assembly ATPase PilB"/>
    <property type="match status" value="1"/>
</dbReference>
<dbReference type="AlphaFoldDB" id="A0A0B5QWA6"/>
<dbReference type="SMART" id="SM00382">
    <property type="entry name" value="AAA"/>
    <property type="match status" value="1"/>
</dbReference>
<dbReference type="PANTHER" id="PTHR30258:SF3">
    <property type="entry name" value="SLL1921 PROTEIN"/>
    <property type="match status" value="1"/>
</dbReference>
<dbReference type="KEGG" id="cbei:LF65_04728"/>
<dbReference type="PROSITE" id="PS00662">
    <property type="entry name" value="T2SP_E"/>
    <property type="match status" value="1"/>
</dbReference>
<evidence type="ECO:0000313" key="6">
    <source>
        <dbReference type="Proteomes" id="UP000031866"/>
    </source>
</evidence>
<dbReference type="GO" id="GO:0005524">
    <property type="term" value="F:ATP binding"/>
    <property type="evidence" value="ECO:0007669"/>
    <property type="project" value="UniProtKB-KW"/>
</dbReference>
<evidence type="ECO:0000256" key="2">
    <source>
        <dbReference type="ARBA" id="ARBA00022741"/>
    </source>
</evidence>
<dbReference type="EMBL" id="CP010086">
    <property type="protein sequence ID" value="AJH01259.1"/>
    <property type="molecule type" value="Genomic_DNA"/>
</dbReference>
<dbReference type="InterPro" id="IPR001482">
    <property type="entry name" value="T2SS/T4SS_dom"/>
</dbReference>
<dbReference type="InterPro" id="IPR003593">
    <property type="entry name" value="AAA+_ATPase"/>
</dbReference>
<keyword evidence="3" id="KW-0067">ATP-binding</keyword>
<dbReference type="PANTHER" id="PTHR30258">
    <property type="entry name" value="TYPE II SECRETION SYSTEM PROTEIN GSPE-RELATED"/>
    <property type="match status" value="1"/>
</dbReference>
<dbReference type="STRING" id="1520.LF65_04728"/>
<dbReference type="InterPro" id="IPR037257">
    <property type="entry name" value="T2SS_E_N_sf"/>
</dbReference>
<dbReference type="GO" id="GO:0005886">
    <property type="term" value="C:plasma membrane"/>
    <property type="evidence" value="ECO:0007669"/>
    <property type="project" value="TreeGrafter"/>
</dbReference>
<dbReference type="SUPFAM" id="SSF52540">
    <property type="entry name" value="P-loop containing nucleoside triphosphate hydrolases"/>
    <property type="match status" value="1"/>
</dbReference>
<evidence type="ECO:0000256" key="1">
    <source>
        <dbReference type="ARBA" id="ARBA00006611"/>
    </source>
</evidence>
<accession>A0A0B5QWA6</accession>
<dbReference type="Gene3D" id="3.40.50.300">
    <property type="entry name" value="P-loop containing nucleotide triphosphate hydrolases"/>
    <property type="match status" value="1"/>
</dbReference>
<feature type="domain" description="Bacterial type II secretion system protein E" evidence="4">
    <location>
        <begin position="379"/>
        <end position="393"/>
    </location>
</feature>
<reference evidence="6" key="1">
    <citation type="submission" date="2014-12" db="EMBL/GenBank/DDBJ databases">
        <title>Genome sequence of Clostridium beijerinckii strain 59B.</title>
        <authorList>
            <person name="Little G.T."/>
            <person name="Minton N.P."/>
        </authorList>
    </citation>
    <scope>NUCLEOTIDE SEQUENCE [LARGE SCALE GENOMIC DNA]</scope>
    <source>
        <strain evidence="6">59B</strain>
    </source>
</reference>
<protein>
    <submittedName>
        <fullName evidence="5">Type II secretion system protein GspE</fullName>
    </submittedName>
</protein>
<name>A0A0B5QWA6_CLOBE</name>
<dbReference type="InterPro" id="IPR027417">
    <property type="entry name" value="P-loop_NTPase"/>
</dbReference>
<evidence type="ECO:0000256" key="3">
    <source>
        <dbReference type="ARBA" id="ARBA00022840"/>
    </source>
</evidence>
<dbReference type="InterPro" id="IPR007831">
    <property type="entry name" value="T2SS_GspE_N"/>
</dbReference>
<dbReference type="GO" id="GO:0016887">
    <property type="term" value="F:ATP hydrolysis activity"/>
    <property type="evidence" value="ECO:0007669"/>
    <property type="project" value="TreeGrafter"/>
</dbReference>
<dbReference type="Pfam" id="PF00437">
    <property type="entry name" value="T2SSE"/>
    <property type="match status" value="1"/>
</dbReference>
<dbReference type="Gene3D" id="3.30.450.90">
    <property type="match status" value="1"/>
</dbReference>
<dbReference type="CDD" id="cd01129">
    <property type="entry name" value="PulE-GspE-like"/>
    <property type="match status" value="1"/>
</dbReference>
<dbReference type="RefSeq" id="WP_041899367.1">
    <property type="nucleotide sequence ID" value="NZ_CP010086.2"/>
</dbReference>
<keyword evidence="2" id="KW-0547">Nucleotide-binding</keyword>
<proteinExistence type="inferred from homology"/>
<dbReference type="Gene3D" id="3.30.300.160">
    <property type="entry name" value="Type II secretion system, protein E, N-terminal domain"/>
    <property type="match status" value="1"/>
</dbReference>
<organism evidence="5 6">
    <name type="scientific">Clostridium beijerinckii</name>
    <name type="common">Clostridium MP</name>
    <dbReference type="NCBI Taxonomy" id="1520"/>
    <lineage>
        <taxon>Bacteria</taxon>
        <taxon>Bacillati</taxon>
        <taxon>Bacillota</taxon>
        <taxon>Clostridia</taxon>
        <taxon>Eubacteriales</taxon>
        <taxon>Clostridiaceae</taxon>
        <taxon>Clostridium</taxon>
    </lineage>
</organism>
<dbReference type="Pfam" id="PF05157">
    <property type="entry name" value="MshEN"/>
    <property type="match status" value="1"/>
</dbReference>
<evidence type="ECO:0000313" key="5">
    <source>
        <dbReference type="EMBL" id="AJH01259.1"/>
    </source>
</evidence>
<sequence length="561" mass="62232">MATEKRRLGNILVNAGKITGYQLQEALKSQRTLGKKLGEILLDSKIITEEDIIEAIEQQTGIKKVDLNTINFDKKAISIIPKNLCDKYNLIPFGFENNKIKVTLSDPLNIYAIDDVAISTGFEIESYISKKDDIKKFIEIYYSSQQVSLAAQQLSKESSEAKNLKVNIDEMDTVKNAPVVKMVEYLFKNSIELNASDIHIEPFENEVRIRYRIDGKLQTVNVINIESLGPLVTRIKILAGLNIAEKRIPQDGRIMTSVGGKEVDLRVSILPVVNGEKIVIRILNKSMGNIGRDKLGMSNENLEKIDRIISNPHGIVLVTGPTGSGKSTTLYTILSELNNDQINIITVEDPVEYTLNGVNQVSVNNKAGLTFASGLRSILRQDPDIIMIGEIRDNETAEIATKAAITGHLVLSTLHTNDAPSSIIRLVDMGIKPYLVATSVVGIVAQRLVRKVCMNCNFSYEATEYEKEILGIDKDKQVILNKGRGCGYCNNTGYVGRTGVYEVMEITREHREAINLGKDSDILRDISIKNGMNTLVAECRKLVIEGITTMDELATITMTKE</sequence>
<dbReference type="SUPFAM" id="SSF160246">
    <property type="entry name" value="EspE N-terminal domain-like"/>
    <property type="match status" value="1"/>
</dbReference>